<comment type="similarity">
    <text evidence="1">Belongs to the TolB family.</text>
</comment>
<sequence length="296" mass="32865">MNTLKQPRQAEVRQVISYLEEVDVQTGEREVLAQFDDLIEAPNWTSDGRRLIYNSRGRLYSFDLAARQSTRIDSGFANACNNDHVLSPDPDNTLIAVSHQTAEDGLSRIYVLPLAGGKPTLITPMAPSYLHGWSPDGLELAYCAERNGNYDIYTIPVDGGVERQLTDVPGLNDGPEYAPDGRHIWFNSTRSGLMQVWRMGTDGSEPTQMTWDEDSNSWFPHLSPDGSMVAYLAYRKGDVAPNAHPPNKNVEIRLMPSSGGPYRTLVQLFGGQGTINVNSWSPDGRKLAFVSYQLKS</sequence>
<evidence type="ECO:0000256" key="1">
    <source>
        <dbReference type="ARBA" id="ARBA00009820"/>
    </source>
</evidence>
<gene>
    <name evidence="2" type="ORF">EJQ19_05015</name>
</gene>
<dbReference type="AlphaFoldDB" id="A0A3S0ADV5"/>
<dbReference type="RefSeq" id="WP_126140100.1">
    <property type="nucleotide sequence ID" value="NZ_RXHU01000015.1"/>
</dbReference>
<reference evidence="2 3" key="1">
    <citation type="submission" date="2018-12" db="EMBL/GenBank/DDBJ databases">
        <title>Bacillus ochoae sp. nov., Paenibacillus whitsoniae sp. nov., Paenibacillus spiritus sp. nov. Isolated from the Mars Exploration Rover during spacecraft assembly.</title>
        <authorList>
            <person name="Seuylemezian A."/>
            <person name="Vaishampayan P."/>
        </authorList>
    </citation>
    <scope>NUCLEOTIDE SEQUENCE [LARGE SCALE GENOMIC DNA]</scope>
    <source>
        <strain evidence="2 3">MER 54</strain>
    </source>
</reference>
<keyword evidence="3" id="KW-1185">Reference proteome</keyword>
<dbReference type="InterPro" id="IPR011659">
    <property type="entry name" value="WD40"/>
</dbReference>
<evidence type="ECO:0000313" key="2">
    <source>
        <dbReference type="EMBL" id="RTE10637.1"/>
    </source>
</evidence>
<protein>
    <submittedName>
        <fullName evidence="2">Transporter</fullName>
    </submittedName>
</protein>
<dbReference type="SUPFAM" id="SSF69304">
    <property type="entry name" value="Tricorn protease N-terminal domain"/>
    <property type="match status" value="1"/>
</dbReference>
<name>A0A3S0ADV5_9BACL</name>
<dbReference type="Proteomes" id="UP000276128">
    <property type="component" value="Unassembled WGS sequence"/>
</dbReference>
<accession>A0A3S0ADV5</accession>
<dbReference type="OrthoDB" id="108903at2"/>
<evidence type="ECO:0000313" key="3">
    <source>
        <dbReference type="Proteomes" id="UP000276128"/>
    </source>
</evidence>
<dbReference type="EMBL" id="RXHU01000015">
    <property type="protein sequence ID" value="RTE10637.1"/>
    <property type="molecule type" value="Genomic_DNA"/>
</dbReference>
<organism evidence="2 3">
    <name type="scientific">Paenibacillus whitsoniae</name>
    <dbReference type="NCBI Taxonomy" id="2496558"/>
    <lineage>
        <taxon>Bacteria</taxon>
        <taxon>Bacillati</taxon>
        <taxon>Bacillota</taxon>
        <taxon>Bacilli</taxon>
        <taxon>Bacillales</taxon>
        <taxon>Paenibacillaceae</taxon>
        <taxon>Paenibacillus</taxon>
    </lineage>
</organism>
<comment type="caution">
    <text evidence="2">The sequence shown here is derived from an EMBL/GenBank/DDBJ whole genome shotgun (WGS) entry which is preliminary data.</text>
</comment>
<dbReference type="Gene3D" id="2.120.10.30">
    <property type="entry name" value="TolB, C-terminal domain"/>
    <property type="match status" value="1"/>
</dbReference>
<dbReference type="Pfam" id="PF07676">
    <property type="entry name" value="PD40"/>
    <property type="match status" value="4"/>
</dbReference>
<dbReference type="InterPro" id="IPR011042">
    <property type="entry name" value="6-blade_b-propeller_TolB-like"/>
</dbReference>
<proteinExistence type="inferred from homology"/>
<dbReference type="PANTHER" id="PTHR36842:SF1">
    <property type="entry name" value="PROTEIN TOLB"/>
    <property type="match status" value="1"/>
</dbReference>
<dbReference type="PANTHER" id="PTHR36842">
    <property type="entry name" value="PROTEIN TOLB HOMOLOG"/>
    <property type="match status" value="1"/>
</dbReference>